<protein>
    <submittedName>
        <fullName evidence="2">Alginate export family protein</fullName>
    </submittedName>
</protein>
<sequence length="428" mass="47862">MHQTFTKSFLLALTLAVGIINVSYGQFTLSSEIRPRAEFRNGFKTLNTEANDPAFFIEQRSRINFGYKNEKLGFRLSLQDVRIWGNAGQIYKDDPALTNVYEAYGEYYFTPKIAIRVGRQALDYDNARFLGDLDWAQQGRSHDAALFMLNDSSGWKLHLGAAFNQNVPFEPGQLSGTVYTGVNNYKTMQFAWVHKDWTTANASFLIHNDGQQLADSTIAFRQTYGFIGTKQLKGISLTGELYYQGGKDQADREVSAWLVAINATLNTSVTPLTIGVDYVSGSDANATSNQSFNPLYGTNHKFYGFMDYFYVGNNHGQGGQTAGLLDFYLQSKFKLGKKSALIAHFHHFQSPTTVYSMEGTGEELSGTLGDELDLVYNVNLSEEVNFKLGYSHLFSSESLEASKGGVERQGQNQWAWAMLTFTPTFISK</sequence>
<dbReference type="InterPro" id="IPR025388">
    <property type="entry name" value="Alginate_export_dom"/>
</dbReference>
<dbReference type="Pfam" id="PF13372">
    <property type="entry name" value="Alginate_exp"/>
    <property type="match status" value="1"/>
</dbReference>
<proteinExistence type="predicted"/>
<accession>A0AA49GP02</accession>
<reference evidence="2" key="2">
    <citation type="journal article" date="2024" name="Antonie Van Leeuwenhoek">
        <title>Roseihalotalea indica gen. nov., sp. nov., a halophilic Bacteroidetes from mesopelagic Southwest Indian Ocean with higher carbohydrate metabolic potential.</title>
        <authorList>
            <person name="Chen B."/>
            <person name="Zhang M."/>
            <person name="Lin D."/>
            <person name="Ye J."/>
            <person name="Tang K."/>
        </authorList>
    </citation>
    <scope>NUCLEOTIDE SEQUENCE</scope>
    <source>
        <strain evidence="2">TK19036</strain>
    </source>
</reference>
<evidence type="ECO:0000313" key="2">
    <source>
        <dbReference type="EMBL" id="WKN38375.1"/>
    </source>
</evidence>
<organism evidence="2">
    <name type="scientific">Roseihalotalea indica</name>
    <dbReference type="NCBI Taxonomy" id="2867963"/>
    <lineage>
        <taxon>Bacteria</taxon>
        <taxon>Pseudomonadati</taxon>
        <taxon>Bacteroidota</taxon>
        <taxon>Cytophagia</taxon>
        <taxon>Cytophagales</taxon>
        <taxon>Catalimonadaceae</taxon>
        <taxon>Roseihalotalea</taxon>
    </lineage>
</organism>
<evidence type="ECO:0000259" key="1">
    <source>
        <dbReference type="Pfam" id="PF13372"/>
    </source>
</evidence>
<feature type="domain" description="Alginate export" evidence="1">
    <location>
        <begin position="30"/>
        <end position="403"/>
    </location>
</feature>
<dbReference type="EMBL" id="CP120682">
    <property type="protein sequence ID" value="WKN38375.1"/>
    <property type="molecule type" value="Genomic_DNA"/>
</dbReference>
<dbReference type="AlphaFoldDB" id="A0AA49GP02"/>
<gene>
    <name evidence="2" type="ORF">K4G66_06635</name>
</gene>
<reference evidence="2" key="1">
    <citation type="journal article" date="2023" name="Comput. Struct. Biotechnol. J.">
        <title>Discovery of a novel marine Bacteroidetes with a rich repertoire of carbohydrate-active enzymes.</title>
        <authorList>
            <person name="Chen B."/>
            <person name="Liu G."/>
            <person name="Chen Q."/>
            <person name="Wang H."/>
            <person name="Liu L."/>
            <person name="Tang K."/>
        </authorList>
    </citation>
    <scope>NUCLEOTIDE SEQUENCE</scope>
    <source>
        <strain evidence="2">TK19036</strain>
    </source>
</reference>
<name>A0AA49GP02_9BACT</name>